<evidence type="ECO:0000256" key="2">
    <source>
        <dbReference type="ARBA" id="ARBA00022536"/>
    </source>
</evidence>
<keyword evidence="4" id="KW-0732">Signal</keyword>
<dbReference type="PROSITE" id="PS50261">
    <property type="entry name" value="G_PROTEIN_RECEP_F2_4"/>
    <property type="match status" value="1"/>
</dbReference>
<dbReference type="InterPro" id="IPR016186">
    <property type="entry name" value="C-type_lectin-like/link_sf"/>
</dbReference>
<feature type="disulfide bond" evidence="10">
    <location>
        <begin position="103"/>
        <end position="112"/>
    </location>
</feature>
<feature type="disulfide bond" evidence="10">
    <location>
        <begin position="80"/>
        <end position="90"/>
    </location>
</feature>
<evidence type="ECO:0000256" key="5">
    <source>
        <dbReference type="ARBA" id="ARBA00022737"/>
    </source>
</evidence>
<feature type="transmembrane region" description="Helical" evidence="11">
    <location>
        <begin position="294"/>
        <end position="313"/>
    </location>
</feature>
<dbReference type="InterPro" id="IPR000742">
    <property type="entry name" value="EGF"/>
</dbReference>
<feature type="transmembrane region" description="Helical" evidence="11">
    <location>
        <begin position="249"/>
        <end position="274"/>
    </location>
</feature>
<evidence type="ECO:0000256" key="6">
    <source>
        <dbReference type="ARBA" id="ARBA00022989"/>
    </source>
</evidence>
<keyword evidence="9" id="KW-0325">Glycoprotein</keyword>
<evidence type="ECO:0000259" key="12">
    <source>
        <dbReference type="PROSITE" id="PS50026"/>
    </source>
</evidence>
<dbReference type="InterPro" id="IPR018097">
    <property type="entry name" value="EGF_Ca-bd_CS"/>
</dbReference>
<dbReference type="SUPFAM" id="SSF56436">
    <property type="entry name" value="C-type lectin-like"/>
    <property type="match status" value="1"/>
</dbReference>
<dbReference type="PROSITE" id="PS00010">
    <property type="entry name" value="ASX_HYDROXYL"/>
    <property type="match status" value="1"/>
</dbReference>
<dbReference type="InterPro" id="IPR000152">
    <property type="entry name" value="EGF-type_Asp/Asn_hydroxyl_site"/>
</dbReference>
<evidence type="ECO:0000256" key="1">
    <source>
        <dbReference type="ARBA" id="ARBA00004141"/>
    </source>
</evidence>
<dbReference type="GO" id="GO:0005509">
    <property type="term" value="F:calcium ion binding"/>
    <property type="evidence" value="ECO:0007669"/>
    <property type="project" value="InterPro"/>
</dbReference>
<dbReference type="InterPro" id="IPR001881">
    <property type="entry name" value="EGF-like_Ca-bd_dom"/>
</dbReference>
<dbReference type="Pfam" id="PF00002">
    <property type="entry name" value="7tm_2"/>
    <property type="match status" value="1"/>
</dbReference>
<dbReference type="Proteomes" id="UP000887566">
    <property type="component" value="Unplaced"/>
</dbReference>
<dbReference type="Gene3D" id="1.20.1070.10">
    <property type="entry name" value="Rhodopsin 7-helix transmembrane proteins"/>
    <property type="match status" value="1"/>
</dbReference>
<dbReference type="FunFam" id="2.10.25.10:FF:000122">
    <property type="entry name" value="Protein crumbs homolog 2"/>
    <property type="match status" value="1"/>
</dbReference>
<keyword evidence="2 10" id="KW-0245">EGF-like domain</keyword>
<dbReference type="InterPro" id="IPR016187">
    <property type="entry name" value="CTDL_fold"/>
</dbReference>
<dbReference type="CDD" id="cd00037">
    <property type="entry name" value="CLECT"/>
    <property type="match status" value="1"/>
</dbReference>
<name>A0A914VTC7_9BILA</name>
<evidence type="ECO:0000256" key="3">
    <source>
        <dbReference type="ARBA" id="ARBA00022692"/>
    </source>
</evidence>
<proteinExistence type="predicted"/>
<feature type="domain" description="G-protein coupled receptors family 2 profile 2" evidence="13">
    <location>
        <begin position="167"/>
        <end position="428"/>
    </location>
</feature>
<evidence type="ECO:0000256" key="7">
    <source>
        <dbReference type="ARBA" id="ARBA00023136"/>
    </source>
</evidence>
<dbReference type="WBParaSite" id="PSAMB.scaffold245size61711.g3725.t1">
    <property type="protein sequence ID" value="PSAMB.scaffold245size61711.g3725.t1"/>
    <property type="gene ID" value="PSAMB.scaffold245size61711.g3725"/>
</dbReference>
<evidence type="ECO:0000313" key="14">
    <source>
        <dbReference type="Proteomes" id="UP000887566"/>
    </source>
</evidence>
<dbReference type="GO" id="GO:0016020">
    <property type="term" value="C:membrane"/>
    <property type="evidence" value="ECO:0007669"/>
    <property type="project" value="UniProtKB-SubCell"/>
</dbReference>
<organism evidence="14 15">
    <name type="scientific">Plectus sambesii</name>
    <dbReference type="NCBI Taxonomy" id="2011161"/>
    <lineage>
        <taxon>Eukaryota</taxon>
        <taxon>Metazoa</taxon>
        <taxon>Ecdysozoa</taxon>
        <taxon>Nematoda</taxon>
        <taxon>Chromadorea</taxon>
        <taxon>Plectida</taxon>
        <taxon>Plectina</taxon>
        <taxon>Plectoidea</taxon>
        <taxon>Plectidae</taxon>
        <taxon>Plectus</taxon>
    </lineage>
</organism>
<protein>
    <submittedName>
        <fullName evidence="15">Uncharacterized protein</fullName>
    </submittedName>
</protein>
<dbReference type="GO" id="GO:0004930">
    <property type="term" value="F:G protein-coupled receptor activity"/>
    <property type="evidence" value="ECO:0007669"/>
    <property type="project" value="InterPro"/>
</dbReference>
<feature type="domain" description="EGF-like" evidence="12">
    <location>
        <begin position="115"/>
        <end position="151"/>
    </location>
</feature>
<dbReference type="PROSITE" id="PS00022">
    <property type="entry name" value="EGF_1"/>
    <property type="match status" value="1"/>
</dbReference>
<dbReference type="PANTHER" id="PTHR12916:SF4">
    <property type="entry name" value="UNINFLATABLE, ISOFORM C"/>
    <property type="match status" value="1"/>
</dbReference>
<dbReference type="CDD" id="cd00054">
    <property type="entry name" value="EGF_CA"/>
    <property type="match status" value="1"/>
</dbReference>
<accession>A0A914VTC7</accession>
<comment type="caution">
    <text evidence="10">Lacks conserved residue(s) required for the propagation of feature annotation.</text>
</comment>
<keyword evidence="7 11" id="KW-0472">Membrane</keyword>
<dbReference type="InterPro" id="IPR000832">
    <property type="entry name" value="GPCR_2_secretin-like"/>
</dbReference>
<evidence type="ECO:0000256" key="11">
    <source>
        <dbReference type="SAM" id="Phobius"/>
    </source>
</evidence>
<feature type="domain" description="EGF-like" evidence="12">
    <location>
        <begin position="76"/>
        <end position="113"/>
    </location>
</feature>
<dbReference type="Gene3D" id="3.10.100.10">
    <property type="entry name" value="Mannose-Binding Protein A, subunit A"/>
    <property type="match status" value="1"/>
</dbReference>
<reference evidence="15" key="1">
    <citation type="submission" date="2022-11" db="UniProtKB">
        <authorList>
            <consortium name="WormBaseParasite"/>
        </authorList>
    </citation>
    <scope>IDENTIFICATION</scope>
</reference>
<keyword evidence="6 11" id="KW-1133">Transmembrane helix</keyword>
<evidence type="ECO:0000256" key="9">
    <source>
        <dbReference type="ARBA" id="ARBA00023180"/>
    </source>
</evidence>
<keyword evidence="8 10" id="KW-1015">Disulfide bond</keyword>
<comment type="subcellular location">
    <subcellularLocation>
        <location evidence="1">Membrane</location>
        <topology evidence="1">Multi-pass membrane protein</topology>
    </subcellularLocation>
</comment>
<dbReference type="AlphaFoldDB" id="A0A914VTC7"/>
<keyword evidence="5" id="KW-0677">Repeat</keyword>
<feature type="transmembrane region" description="Helical" evidence="11">
    <location>
        <begin position="211"/>
        <end position="229"/>
    </location>
</feature>
<dbReference type="SUPFAM" id="SSF57196">
    <property type="entry name" value="EGF/Laminin"/>
    <property type="match status" value="1"/>
</dbReference>
<evidence type="ECO:0000259" key="13">
    <source>
        <dbReference type="PROSITE" id="PS50261"/>
    </source>
</evidence>
<evidence type="ECO:0000256" key="4">
    <source>
        <dbReference type="ARBA" id="ARBA00022729"/>
    </source>
</evidence>
<dbReference type="InterPro" id="IPR017981">
    <property type="entry name" value="GPCR_2-like_7TM"/>
</dbReference>
<keyword evidence="14" id="KW-1185">Reference proteome</keyword>
<feature type="disulfide bond" evidence="10">
    <location>
        <begin position="141"/>
        <end position="150"/>
    </location>
</feature>
<evidence type="ECO:0000256" key="10">
    <source>
        <dbReference type="PROSITE-ProRule" id="PRU00076"/>
    </source>
</evidence>
<feature type="transmembrane region" description="Helical" evidence="11">
    <location>
        <begin position="403"/>
        <end position="427"/>
    </location>
</feature>
<dbReference type="Gene3D" id="2.10.25.10">
    <property type="entry name" value="Laminin"/>
    <property type="match status" value="1"/>
</dbReference>
<dbReference type="SMART" id="SM00181">
    <property type="entry name" value="EGF"/>
    <property type="match status" value="2"/>
</dbReference>
<feature type="transmembrane region" description="Helical" evidence="11">
    <location>
        <begin position="371"/>
        <end position="391"/>
    </location>
</feature>
<dbReference type="PROSITE" id="PS01187">
    <property type="entry name" value="EGF_CA"/>
    <property type="match status" value="1"/>
</dbReference>
<dbReference type="GO" id="GO:0007166">
    <property type="term" value="P:cell surface receptor signaling pathway"/>
    <property type="evidence" value="ECO:0007669"/>
    <property type="project" value="InterPro"/>
</dbReference>
<evidence type="ECO:0000313" key="15">
    <source>
        <dbReference type="WBParaSite" id="PSAMB.scaffold245size61711.g3725.t1"/>
    </source>
</evidence>
<evidence type="ECO:0000256" key="8">
    <source>
        <dbReference type="ARBA" id="ARBA00023157"/>
    </source>
</evidence>
<sequence length="539" mass="60184">MGITNPVPLLGSGWITPSLSSVTYFNWASSEPNYGVLSLDTCAYIDTSDSFKWSVGNCLLESKAVACETTCLPFPIPGTCSSKPCVNGTCKDGALPYIFTCTCNSGITGRFCDQDLNECASNPCLNKGECINQDNSYFCKCLDAFSSTNCEIKLTTCDLQTVERQRERIAMMAGQMLGSITLLVALFILIIRCIVLYDFSIARIMHMGQEISLTFAHLVILFFRSGTILDSSALCGENASGNPPKLNPFQCTIVAIFLHYIFLVHFAFLLFEALHNYTLYTYVFVLKPMMTRKFLLAICLLGPVPIIATTAVFWRDDYTTDTTCWLNGHSINFYIEILPIIAFSTIGVILSEAAGMIEYAKNRYANDEHRFTAIANATGSIFIIPISFVAWMCGFEAVFTLNLPLYSFTSIANIILALLLLIFHTFGDEKARKLLKKVFCGCCWKESKQNKQKDTVKWNEVETILDRANSKKEVNGMEKKGEMKKFEDGKTLQDTATNARKYVFDPRQGASISQKELYDNTGNGSLIAYVEEARKRIEE</sequence>
<dbReference type="PANTHER" id="PTHR12916">
    <property type="entry name" value="CYTOCHROME C OXIDASE POLYPEPTIDE VIC-2"/>
    <property type="match status" value="1"/>
</dbReference>
<dbReference type="SMART" id="SM00179">
    <property type="entry name" value="EGF_CA"/>
    <property type="match status" value="1"/>
</dbReference>
<dbReference type="PROSITE" id="PS50026">
    <property type="entry name" value="EGF_3"/>
    <property type="match status" value="2"/>
</dbReference>
<feature type="transmembrane region" description="Helical" evidence="11">
    <location>
        <begin position="333"/>
        <end position="350"/>
    </location>
</feature>
<feature type="transmembrane region" description="Helical" evidence="11">
    <location>
        <begin position="176"/>
        <end position="199"/>
    </location>
</feature>
<keyword evidence="3 11" id="KW-0812">Transmembrane</keyword>